<evidence type="ECO:0008006" key="5">
    <source>
        <dbReference type="Google" id="ProtNLM"/>
    </source>
</evidence>
<evidence type="ECO:0000313" key="4">
    <source>
        <dbReference type="Proteomes" id="UP000275408"/>
    </source>
</evidence>
<dbReference type="OrthoDB" id="5832575at2759"/>
<feature type="coiled-coil region" evidence="1">
    <location>
        <begin position="284"/>
        <end position="318"/>
    </location>
</feature>
<dbReference type="EMBL" id="RCHS01001461">
    <property type="protein sequence ID" value="RMX53372.1"/>
    <property type="molecule type" value="Genomic_DNA"/>
</dbReference>
<feature type="compositionally biased region" description="Basic and acidic residues" evidence="2">
    <location>
        <begin position="1"/>
        <end position="13"/>
    </location>
</feature>
<proteinExistence type="predicted"/>
<keyword evidence="1" id="KW-0175">Coiled coil</keyword>
<name>A0A3M6UI98_POCDA</name>
<protein>
    <recommendedName>
        <fullName evidence="5">Coiled-coil domain-containing protein 170</fullName>
    </recommendedName>
</protein>
<organism evidence="3 4">
    <name type="scientific">Pocillopora damicornis</name>
    <name type="common">Cauliflower coral</name>
    <name type="synonym">Millepora damicornis</name>
    <dbReference type="NCBI Taxonomy" id="46731"/>
    <lineage>
        <taxon>Eukaryota</taxon>
        <taxon>Metazoa</taxon>
        <taxon>Cnidaria</taxon>
        <taxon>Anthozoa</taxon>
        <taxon>Hexacorallia</taxon>
        <taxon>Scleractinia</taxon>
        <taxon>Astrocoeniina</taxon>
        <taxon>Pocilloporidae</taxon>
        <taxon>Pocillopora</taxon>
    </lineage>
</organism>
<accession>A0A3M6UI98</accession>
<dbReference type="STRING" id="46731.A0A3M6UI98"/>
<dbReference type="AlphaFoldDB" id="A0A3M6UI98"/>
<dbReference type="PANTHER" id="PTHR18863:SF6">
    <property type="entry name" value="COILED-COIL DOMAIN-CONTAINING PROTEIN 170"/>
    <property type="match status" value="1"/>
</dbReference>
<feature type="region of interest" description="Disordered" evidence="2">
    <location>
        <begin position="50"/>
        <end position="85"/>
    </location>
</feature>
<comment type="caution">
    <text evidence="3">The sequence shown here is derived from an EMBL/GenBank/DDBJ whole genome shotgun (WGS) entry which is preliminary data.</text>
</comment>
<evidence type="ECO:0000256" key="2">
    <source>
        <dbReference type="SAM" id="MobiDB-lite"/>
    </source>
</evidence>
<reference evidence="3 4" key="1">
    <citation type="journal article" date="2018" name="Sci. Rep.">
        <title>Comparative analysis of the Pocillopora damicornis genome highlights role of immune system in coral evolution.</title>
        <authorList>
            <person name="Cunning R."/>
            <person name="Bay R.A."/>
            <person name="Gillette P."/>
            <person name="Baker A.C."/>
            <person name="Traylor-Knowles N."/>
        </authorList>
    </citation>
    <scope>NUCLEOTIDE SEQUENCE [LARGE SCALE GENOMIC DNA]</scope>
    <source>
        <strain evidence="3">RSMAS</strain>
        <tissue evidence="3">Whole animal</tissue>
    </source>
</reference>
<dbReference type="InterPro" id="IPR039139">
    <property type="entry name" value="CCDC170-like"/>
</dbReference>
<feature type="compositionally biased region" description="Basic and acidic residues" evidence="2">
    <location>
        <begin position="705"/>
        <end position="716"/>
    </location>
</feature>
<dbReference type="Gene3D" id="1.10.287.1490">
    <property type="match status" value="1"/>
</dbReference>
<feature type="compositionally biased region" description="Polar residues" evidence="2">
    <location>
        <begin position="67"/>
        <end position="77"/>
    </location>
</feature>
<dbReference type="SUPFAM" id="SSF57997">
    <property type="entry name" value="Tropomyosin"/>
    <property type="match status" value="1"/>
</dbReference>
<keyword evidence="4" id="KW-1185">Reference proteome</keyword>
<evidence type="ECO:0000313" key="3">
    <source>
        <dbReference type="EMBL" id="RMX53372.1"/>
    </source>
</evidence>
<gene>
    <name evidence="3" type="ORF">pdam_00014244</name>
</gene>
<feature type="coiled-coil region" evidence="1">
    <location>
        <begin position="107"/>
        <end position="239"/>
    </location>
</feature>
<feature type="compositionally biased region" description="Polar residues" evidence="2">
    <location>
        <begin position="717"/>
        <end position="729"/>
    </location>
</feature>
<feature type="region of interest" description="Disordered" evidence="2">
    <location>
        <begin position="1"/>
        <end position="24"/>
    </location>
</feature>
<feature type="coiled-coil region" evidence="1">
    <location>
        <begin position="347"/>
        <end position="409"/>
    </location>
</feature>
<evidence type="ECO:0000256" key="1">
    <source>
        <dbReference type="SAM" id="Coils"/>
    </source>
</evidence>
<dbReference type="OMA" id="EQRTHNY"/>
<dbReference type="PANTHER" id="PTHR18863">
    <property type="entry name" value="TSEC-2-RELATED"/>
    <property type="match status" value="1"/>
</dbReference>
<feature type="region of interest" description="Disordered" evidence="2">
    <location>
        <begin position="705"/>
        <end position="729"/>
    </location>
</feature>
<feature type="coiled-coil region" evidence="1">
    <location>
        <begin position="453"/>
        <end position="508"/>
    </location>
</feature>
<dbReference type="Proteomes" id="UP000275408">
    <property type="component" value="Unassembled WGS sequence"/>
</dbReference>
<sequence length="821" mass="94062">MASLHSDRSEHFPKIPKQRLVGAKPGTQLTYFEDSGVDVRELWRDHGNERQLYRNSPPMIIGHRKSGSQNSSRTSSPIPRRNEVESGAIVCRSPSISLELGSSLDESQLFRDKISRLQQEREHLSSQLSHYRQAAETAQTDLAAEKVVSSGLQQELRESQQRISEKDQQIIEFKCEIESNKQNAARQTALVHSLRDRIREAEDEATEKENFANRSDVTISSLKKEIQTQQDRLQQVESSLKHHIAAEEEASGRAAKWESKYGEMKSQLTQALQLDASETLSVSLHSLIGRIAEIARERNSLQEKASALSRNLHESNLESKASRETIMRLVSEVGQEKKSSGQSQQTINSLTRERDTLQQKIREMEIEIDRMKHQLAASQDAWGVTKKELDEKENKLQEMEQTLQTSAYTGQSAQSKLHNFKRHLAQLIGDLDDSIAAEEDAIVSKVKNVVRDYRDVKSREESLKVQFKNLSEELESQRNLHRTTLKRANEAETQLKENQQRVTGLEGELLTSDVERDQLKDDKRKFVTFCEKLARVMKLDEIADDVGLDVNGEALLARGEQLVKLEADALDDRKTTIYNLQRRLKWSKQQMESKDLHLGLLKKKVSELEELLREKGRVEVERDENSIRYKKLVKHNDKLQRELLDYKQQVTNLKAKLLEASELRVRTLEQGKTIEELENAINKLAKSKHKTSTELHDLKNEMEMTENEHREKKARSSETVQQLNSELQTTKRALEESRVREKQLLDFRQVLARLLGLDINTLSVPDYEIISRLERLVQAHHAHSITTHSLEASLQDMESGFRAGYDDAVAILRTPSPVKAS</sequence>